<organism evidence="7">
    <name type="scientific">Enterobius vermicularis</name>
    <name type="common">Human pinworm</name>
    <dbReference type="NCBI Taxonomy" id="51028"/>
    <lineage>
        <taxon>Eukaryota</taxon>
        <taxon>Metazoa</taxon>
        <taxon>Ecdysozoa</taxon>
        <taxon>Nematoda</taxon>
        <taxon>Chromadorea</taxon>
        <taxon>Rhabditida</taxon>
        <taxon>Spirurina</taxon>
        <taxon>Oxyuridomorpha</taxon>
        <taxon>Oxyuroidea</taxon>
        <taxon>Oxyuridae</taxon>
        <taxon>Enterobius</taxon>
    </lineage>
</organism>
<reference evidence="7" key="1">
    <citation type="submission" date="2017-02" db="UniProtKB">
        <authorList>
            <consortium name="WormBaseParasite"/>
        </authorList>
    </citation>
    <scope>IDENTIFICATION</scope>
</reference>
<dbReference type="SMART" id="SM00233">
    <property type="entry name" value="PH"/>
    <property type="match status" value="1"/>
</dbReference>
<dbReference type="Gene3D" id="2.30.29.30">
    <property type="entry name" value="Pleckstrin-homology domain (PH domain)/Phosphotyrosine-binding domain (PTB)"/>
    <property type="match status" value="1"/>
</dbReference>
<dbReference type="GO" id="GO:0016020">
    <property type="term" value="C:membrane"/>
    <property type="evidence" value="ECO:0007669"/>
    <property type="project" value="UniProtKB-SubCell"/>
</dbReference>
<name>A0A0N4V576_ENTVE</name>
<dbReference type="EMBL" id="UXUI01008020">
    <property type="protein sequence ID" value="VDD90240.1"/>
    <property type="molecule type" value="Genomic_DNA"/>
</dbReference>
<dbReference type="WBParaSite" id="EVEC_0000536001-mRNA-1">
    <property type="protein sequence ID" value="EVEC_0000536001-mRNA-1"/>
    <property type="gene ID" value="EVEC_0000536001"/>
</dbReference>
<dbReference type="FunFam" id="2.30.29.30:FF:000624">
    <property type="entry name" value="Protein CBG23324"/>
    <property type="match status" value="1"/>
</dbReference>
<evidence type="ECO:0000256" key="1">
    <source>
        <dbReference type="ARBA" id="ARBA00004370"/>
    </source>
</evidence>
<keyword evidence="6" id="KW-1185">Reference proteome</keyword>
<dbReference type="InterPro" id="IPR039680">
    <property type="entry name" value="PLEKHB1/2"/>
</dbReference>
<dbReference type="InterPro" id="IPR011993">
    <property type="entry name" value="PH-like_dom_sf"/>
</dbReference>
<sequence length="370" mass="38925">MDARALKEGALLRYKGGLFGKKWKECYVVLYSDSTLCWYDRKGDSSPAGSVLLKDVVPYVCIGLLCDRMPVQRPKLPQGFSVHHLVGIGLDPRASKVYWFLFSSDSHLESWFTEIAKTLPKPNLPPNNVPQQYPTNDQNRSPVYNPPPVYPAAPPPVTGTYPSSNPAPPYQTGYPGQPPPVPYSVAPGGYSNPGPGHTTVIVQERGGGYGGYSGGRSSGPGFGSGLGTGLLMGSLMGYGLGSFWGGGFHSFGHGCGGYPVGGGGFGGGYIQDNDTYITNNYYGGNTNNSIENNESTSVTDTNNTHYPSGQDDVVGNDDYTGGYDFGDGDRYGADVLGGDYGGDNFGDTDFGGGDYGGDLGGGDMFGGGDF</sequence>
<dbReference type="GO" id="GO:0045595">
    <property type="term" value="P:regulation of cell differentiation"/>
    <property type="evidence" value="ECO:0007669"/>
    <property type="project" value="TreeGrafter"/>
</dbReference>
<reference evidence="5 6" key="2">
    <citation type="submission" date="2018-10" db="EMBL/GenBank/DDBJ databases">
        <authorList>
            <consortium name="Pathogen Informatics"/>
        </authorList>
    </citation>
    <scope>NUCLEOTIDE SEQUENCE [LARGE SCALE GENOMIC DNA]</scope>
</reference>
<evidence type="ECO:0000256" key="2">
    <source>
        <dbReference type="ARBA" id="ARBA00023136"/>
    </source>
</evidence>
<dbReference type="Pfam" id="PF00169">
    <property type="entry name" value="PH"/>
    <property type="match status" value="1"/>
</dbReference>
<dbReference type="PANTHER" id="PTHR14309:SF12">
    <property type="entry name" value="PH DOMAIN-CONTAINING PROTEIN"/>
    <property type="match status" value="1"/>
</dbReference>
<dbReference type="CDD" id="cd00821">
    <property type="entry name" value="PH"/>
    <property type="match status" value="1"/>
</dbReference>
<comment type="subcellular location">
    <subcellularLocation>
        <location evidence="1">Membrane</location>
    </subcellularLocation>
</comment>
<dbReference type="STRING" id="51028.A0A0N4V576"/>
<proteinExistence type="predicted"/>
<evidence type="ECO:0000313" key="7">
    <source>
        <dbReference type="WBParaSite" id="EVEC_0000536001-mRNA-1"/>
    </source>
</evidence>
<dbReference type="Proteomes" id="UP000274131">
    <property type="component" value="Unassembled WGS sequence"/>
</dbReference>
<dbReference type="AlphaFoldDB" id="A0A0N4V576"/>
<dbReference type="PANTHER" id="PTHR14309">
    <property type="entry name" value="EXPRESSED PROTEIN"/>
    <property type="match status" value="1"/>
</dbReference>
<dbReference type="OrthoDB" id="5914923at2759"/>
<dbReference type="InterPro" id="IPR001849">
    <property type="entry name" value="PH_domain"/>
</dbReference>
<evidence type="ECO:0000256" key="3">
    <source>
        <dbReference type="SAM" id="MobiDB-lite"/>
    </source>
</evidence>
<dbReference type="PROSITE" id="PS50003">
    <property type="entry name" value="PH_DOMAIN"/>
    <property type="match status" value="1"/>
</dbReference>
<evidence type="ECO:0000313" key="6">
    <source>
        <dbReference type="Proteomes" id="UP000274131"/>
    </source>
</evidence>
<keyword evidence="2" id="KW-0472">Membrane</keyword>
<feature type="region of interest" description="Disordered" evidence="3">
    <location>
        <begin position="121"/>
        <end position="178"/>
    </location>
</feature>
<evidence type="ECO:0000259" key="4">
    <source>
        <dbReference type="PROSITE" id="PS50003"/>
    </source>
</evidence>
<feature type="domain" description="PH" evidence="4">
    <location>
        <begin position="4"/>
        <end position="120"/>
    </location>
</feature>
<accession>A0A0N4V576</accession>
<evidence type="ECO:0000313" key="5">
    <source>
        <dbReference type="EMBL" id="VDD90240.1"/>
    </source>
</evidence>
<gene>
    <name evidence="5" type="ORF">EVEC_LOCUS4991</name>
</gene>
<feature type="compositionally biased region" description="Pro residues" evidence="3">
    <location>
        <begin position="144"/>
        <end position="157"/>
    </location>
</feature>
<dbReference type="SUPFAM" id="SSF50729">
    <property type="entry name" value="PH domain-like"/>
    <property type="match status" value="1"/>
</dbReference>
<protein>
    <submittedName>
        <fullName evidence="7">PH domain-containing protein</fullName>
    </submittedName>
</protein>